<keyword evidence="2" id="KW-0805">Transcription regulation</keyword>
<gene>
    <name evidence="5" type="ORF">CEY00_Acc23263</name>
</gene>
<keyword evidence="6" id="KW-1185">Reference proteome</keyword>
<dbReference type="Gramene" id="PSS01906">
    <property type="protein sequence ID" value="PSS01906"/>
    <property type="gene ID" value="CEY00_Acc23263"/>
</dbReference>
<reference evidence="5 6" key="1">
    <citation type="submission" date="2017-07" db="EMBL/GenBank/DDBJ databases">
        <title>An improved, manually edited Actinidia chinensis var. chinensis (kiwifruit) genome highlights the challenges associated with draft genomes and gene prediction in plants.</title>
        <authorList>
            <person name="Pilkington S."/>
            <person name="Crowhurst R."/>
            <person name="Hilario E."/>
            <person name="Nardozza S."/>
            <person name="Fraser L."/>
            <person name="Peng Y."/>
            <person name="Gunaseelan K."/>
            <person name="Simpson R."/>
            <person name="Tahir J."/>
            <person name="Deroles S."/>
            <person name="Templeton K."/>
            <person name="Luo Z."/>
            <person name="Davy M."/>
            <person name="Cheng C."/>
            <person name="Mcneilage M."/>
            <person name="Scaglione D."/>
            <person name="Liu Y."/>
            <person name="Zhang Q."/>
            <person name="Datson P."/>
            <person name="De Silva N."/>
            <person name="Gardiner S."/>
            <person name="Bassett H."/>
            <person name="Chagne D."/>
            <person name="Mccallum J."/>
            <person name="Dzierzon H."/>
            <person name="Deng C."/>
            <person name="Wang Y.-Y."/>
            <person name="Barron N."/>
            <person name="Manako K."/>
            <person name="Bowen J."/>
            <person name="Foster T."/>
            <person name="Erridge Z."/>
            <person name="Tiffin H."/>
            <person name="Waite C."/>
            <person name="Davies K."/>
            <person name="Grierson E."/>
            <person name="Laing W."/>
            <person name="Kirk R."/>
            <person name="Chen X."/>
            <person name="Wood M."/>
            <person name="Montefiori M."/>
            <person name="Brummell D."/>
            <person name="Schwinn K."/>
            <person name="Catanach A."/>
            <person name="Fullerton C."/>
            <person name="Li D."/>
            <person name="Meiyalaghan S."/>
            <person name="Nieuwenhuizen N."/>
            <person name="Read N."/>
            <person name="Prakash R."/>
            <person name="Hunter D."/>
            <person name="Zhang H."/>
            <person name="Mckenzie M."/>
            <person name="Knabel M."/>
            <person name="Harris A."/>
            <person name="Allan A."/>
            <person name="Chen A."/>
            <person name="Janssen B."/>
            <person name="Plunkett B."/>
            <person name="Dwamena C."/>
            <person name="Voogd C."/>
            <person name="Leif D."/>
            <person name="Lafferty D."/>
            <person name="Souleyre E."/>
            <person name="Varkonyi-Gasic E."/>
            <person name="Gambi F."/>
            <person name="Hanley J."/>
            <person name="Yao J.-L."/>
            <person name="Cheung J."/>
            <person name="David K."/>
            <person name="Warren B."/>
            <person name="Marsh K."/>
            <person name="Snowden K."/>
            <person name="Lin-Wang K."/>
            <person name="Brian L."/>
            <person name="Martinez-Sanchez M."/>
            <person name="Wang M."/>
            <person name="Ileperuma N."/>
            <person name="Macnee N."/>
            <person name="Campin R."/>
            <person name="Mcatee P."/>
            <person name="Drummond R."/>
            <person name="Espley R."/>
            <person name="Ireland H."/>
            <person name="Wu R."/>
            <person name="Atkinson R."/>
            <person name="Karunairetnam S."/>
            <person name="Bulley S."/>
            <person name="Chunkath S."/>
            <person name="Hanley Z."/>
            <person name="Storey R."/>
            <person name="Thrimawithana A."/>
            <person name="Thomson S."/>
            <person name="David C."/>
            <person name="Testolin R."/>
        </authorList>
    </citation>
    <scope>NUCLEOTIDE SEQUENCE [LARGE SCALE GENOMIC DNA]</scope>
    <source>
        <strain evidence="6">cv. Red5</strain>
        <tissue evidence="5">Young leaf</tissue>
    </source>
</reference>
<organism evidence="5 6">
    <name type="scientific">Actinidia chinensis var. chinensis</name>
    <name type="common">Chinese soft-hair kiwi</name>
    <dbReference type="NCBI Taxonomy" id="1590841"/>
    <lineage>
        <taxon>Eukaryota</taxon>
        <taxon>Viridiplantae</taxon>
        <taxon>Streptophyta</taxon>
        <taxon>Embryophyta</taxon>
        <taxon>Tracheophyta</taxon>
        <taxon>Spermatophyta</taxon>
        <taxon>Magnoliopsida</taxon>
        <taxon>eudicotyledons</taxon>
        <taxon>Gunneridae</taxon>
        <taxon>Pentapetalae</taxon>
        <taxon>asterids</taxon>
        <taxon>Ericales</taxon>
        <taxon>Actinidiaceae</taxon>
        <taxon>Actinidia</taxon>
    </lineage>
</organism>
<evidence type="ECO:0000256" key="2">
    <source>
        <dbReference type="ARBA" id="ARBA00023015"/>
    </source>
</evidence>
<feature type="compositionally biased region" description="Polar residues" evidence="4">
    <location>
        <begin position="1"/>
        <end position="13"/>
    </location>
</feature>
<dbReference type="PANTHER" id="PTHR33388:SF18">
    <property type="entry name" value="PROTEIN SPEAR1"/>
    <property type="match status" value="1"/>
</dbReference>
<evidence type="ECO:0000313" key="5">
    <source>
        <dbReference type="EMBL" id="PSS01906.1"/>
    </source>
</evidence>
<feature type="region of interest" description="Disordered" evidence="4">
    <location>
        <begin position="1"/>
        <end position="39"/>
    </location>
</feature>
<accession>A0A2R6Q4W0</accession>
<feature type="compositionally biased region" description="Acidic residues" evidence="4">
    <location>
        <begin position="164"/>
        <end position="174"/>
    </location>
</feature>
<feature type="compositionally biased region" description="Polar residues" evidence="4">
    <location>
        <begin position="151"/>
        <end position="163"/>
    </location>
</feature>
<evidence type="ECO:0000256" key="1">
    <source>
        <dbReference type="ARBA" id="ARBA00022491"/>
    </source>
</evidence>
<comment type="caution">
    <text evidence="5">The sequence shown here is derived from an EMBL/GenBank/DDBJ whole genome shotgun (WGS) entry which is preliminary data.</text>
</comment>
<keyword evidence="1" id="KW-0678">Repressor</keyword>
<evidence type="ECO:0000313" key="6">
    <source>
        <dbReference type="Proteomes" id="UP000241394"/>
    </source>
</evidence>
<keyword evidence="3" id="KW-0804">Transcription</keyword>
<reference evidence="6" key="2">
    <citation type="journal article" date="2018" name="BMC Genomics">
        <title>A manually annotated Actinidia chinensis var. chinensis (kiwifruit) genome highlights the challenges associated with draft genomes and gene prediction in plants.</title>
        <authorList>
            <person name="Pilkington S.M."/>
            <person name="Crowhurst R."/>
            <person name="Hilario E."/>
            <person name="Nardozza S."/>
            <person name="Fraser L."/>
            <person name="Peng Y."/>
            <person name="Gunaseelan K."/>
            <person name="Simpson R."/>
            <person name="Tahir J."/>
            <person name="Deroles S.C."/>
            <person name="Templeton K."/>
            <person name="Luo Z."/>
            <person name="Davy M."/>
            <person name="Cheng C."/>
            <person name="McNeilage M."/>
            <person name="Scaglione D."/>
            <person name="Liu Y."/>
            <person name="Zhang Q."/>
            <person name="Datson P."/>
            <person name="De Silva N."/>
            <person name="Gardiner S.E."/>
            <person name="Bassett H."/>
            <person name="Chagne D."/>
            <person name="McCallum J."/>
            <person name="Dzierzon H."/>
            <person name="Deng C."/>
            <person name="Wang Y.Y."/>
            <person name="Barron L."/>
            <person name="Manako K."/>
            <person name="Bowen J."/>
            <person name="Foster T.M."/>
            <person name="Erridge Z.A."/>
            <person name="Tiffin H."/>
            <person name="Waite C.N."/>
            <person name="Davies K.M."/>
            <person name="Grierson E.P."/>
            <person name="Laing W.A."/>
            <person name="Kirk R."/>
            <person name="Chen X."/>
            <person name="Wood M."/>
            <person name="Montefiori M."/>
            <person name="Brummell D.A."/>
            <person name="Schwinn K.E."/>
            <person name="Catanach A."/>
            <person name="Fullerton C."/>
            <person name="Li D."/>
            <person name="Meiyalaghan S."/>
            <person name="Nieuwenhuizen N."/>
            <person name="Read N."/>
            <person name="Prakash R."/>
            <person name="Hunter D."/>
            <person name="Zhang H."/>
            <person name="McKenzie M."/>
            <person name="Knabel M."/>
            <person name="Harris A."/>
            <person name="Allan A.C."/>
            <person name="Gleave A."/>
            <person name="Chen A."/>
            <person name="Janssen B.J."/>
            <person name="Plunkett B."/>
            <person name="Ampomah-Dwamena C."/>
            <person name="Voogd C."/>
            <person name="Leif D."/>
            <person name="Lafferty D."/>
            <person name="Souleyre E.J.F."/>
            <person name="Varkonyi-Gasic E."/>
            <person name="Gambi F."/>
            <person name="Hanley J."/>
            <person name="Yao J.L."/>
            <person name="Cheung J."/>
            <person name="David K.M."/>
            <person name="Warren B."/>
            <person name="Marsh K."/>
            <person name="Snowden K.C."/>
            <person name="Lin-Wang K."/>
            <person name="Brian L."/>
            <person name="Martinez-Sanchez M."/>
            <person name="Wang M."/>
            <person name="Ileperuma N."/>
            <person name="Macnee N."/>
            <person name="Campin R."/>
            <person name="McAtee P."/>
            <person name="Drummond R.S.M."/>
            <person name="Espley R.V."/>
            <person name="Ireland H.S."/>
            <person name="Wu R."/>
            <person name="Atkinson R.G."/>
            <person name="Karunairetnam S."/>
            <person name="Bulley S."/>
            <person name="Chunkath S."/>
            <person name="Hanley Z."/>
            <person name="Storey R."/>
            <person name="Thrimawithana A.H."/>
            <person name="Thomson S."/>
            <person name="David C."/>
            <person name="Testolin R."/>
            <person name="Huang H."/>
            <person name="Hellens R.P."/>
            <person name="Schaffer R.J."/>
        </authorList>
    </citation>
    <scope>NUCLEOTIDE SEQUENCE [LARGE SCALE GENOMIC DNA]</scope>
    <source>
        <strain evidence="6">cv. Red5</strain>
    </source>
</reference>
<name>A0A2R6Q4W0_ACTCC</name>
<evidence type="ECO:0000256" key="4">
    <source>
        <dbReference type="SAM" id="MobiDB-lite"/>
    </source>
</evidence>
<dbReference type="PANTHER" id="PTHR33388">
    <property type="entry name" value="OS01G0212500 PROTEIN"/>
    <property type="match status" value="1"/>
</dbReference>
<dbReference type="AlphaFoldDB" id="A0A2R6Q4W0"/>
<dbReference type="OMA" id="SEYERTN"/>
<feature type="region of interest" description="Disordered" evidence="4">
    <location>
        <begin position="135"/>
        <end position="174"/>
    </location>
</feature>
<dbReference type="STRING" id="1590841.A0A2R6Q4W0"/>
<protein>
    <submittedName>
        <fullName evidence="5">Uncharacterized protein</fullName>
    </submittedName>
</protein>
<dbReference type="OrthoDB" id="653455at2759"/>
<sequence>MSSNYFGDQNLGNERSSSSSSRKGKKSESKQPKQPQRGLGVAQLEKIRLHTQMASTYNLPNYPSQEDVRLQTAYSSSSLSYTTSSSSSYGYGHQNIMMGLSELERANVGYGDSLPSSTPRWNLCNDMLETQQFPQQAEDSLQRKRKKDRNTAVSAVGRNSESSDTQELDLELRL</sequence>
<evidence type="ECO:0000256" key="3">
    <source>
        <dbReference type="ARBA" id="ARBA00023163"/>
    </source>
</evidence>
<dbReference type="Proteomes" id="UP000241394">
    <property type="component" value="Chromosome LG20"/>
</dbReference>
<dbReference type="GO" id="GO:0003700">
    <property type="term" value="F:DNA-binding transcription factor activity"/>
    <property type="evidence" value="ECO:0007669"/>
    <property type="project" value="InterPro"/>
</dbReference>
<dbReference type="EMBL" id="NKQK01000020">
    <property type="protein sequence ID" value="PSS01906.1"/>
    <property type="molecule type" value="Genomic_DNA"/>
</dbReference>
<dbReference type="InterPro" id="IPR040356">
    <property type="entry name" value="SPEAR"/>
</dbReference>
<dbReference type="InParanoid" id="A0A2R6Q4W0"/>
<proteinExistence type="predicted"/>